<keyword evidence="10" id="KW-1185">Reference proteome</keyword>
<feature type="transmembrane region" description="Helical" evidence="6">
    <location>
        <begin position="343"/>
        <end position="367"/>
    </location>
</feature>
<feature type="transmembrane region" description="Helical" evidence="6">
    <location>
        <begin position="431"/>
        <end position="455"/>
    </location>
</feature>
<evidence type="ECO:0000256" key="2">
    <source>
        <dbReference type="ARBA" id="ARBA00022475"/>
    </source>
</evidence>
<name>A0AAP2GIB8_9BACT</name>
<dbReference type="RefSeq" id="WP_254090492.1">
    <property type="nucleotide sequence ID" value="NZ_JAHESC010000015.1"/>
</dbReference>
<dbReference type="GO" id="GO:0005886">
    <property type="term" value="C:plasma membrane"/>
    <property type="evidence" value="ECO:0007669"/>
    <property type="project" value="UniProtKB-SubCell"/>
</dbReference>
<feature type="transmembrane region" description="Helical" evidence="6">
    <location>
        <begin position="21"/>
        <end position="43"/>
    </location>
</feature>
<evidence type="ECO:0000256" key="6">
    <source>
        <dbReference type="SAM" id="Phobius"/>
    </source>
</evidence>
<evidence type="ECO:0000256" key="1">
    <source>
        <dbReference type="ARBA" id="ARBA00004651"/>
    </source>
</evidence>
<feature type="transmembrane region" description="Helical" evidence="6">
    <location>
        <begin position="688"/>
        <end position="711"/>
    </location>
</feature>
<dbReference type="InterPro" id="IPR050250">
    <property type="entry name" value="Macrolide_Exporter_MacB"/>
</dbReference>
<evidence type="ECO:0000256" key="5">
    <source>
        <dbReference type="ARBA" id="ARBA00023136"/>
    </source>
</evidence>
<dbReference type="Proteomes" id="UP001319180">
    <property type="component" value="Unassembled WGS sequence"/>
</dbReference>
<evidence type="ECO:0000313" key="10">
    <source>
        <dbReference type="Proteomes" id="UP001319180"/>
    </source>
</evidence>
<feature type="transmembrane region" description="Helical" evidence="6">
    <location>
        <begin position="775"/>
        <end position="797"/>
    </location>
</feature>
<proteinExistence type="predicted"/>
<dbReference type="EMBL" id="JAHESC010000015">
    <property type="protein sequence ID" value="MBT1687260.1"/>
    <property type="molecule type" value="Genomic_DNA"/>
</dbReference>
<dbReference type="Pfam" id="PF12704">
    <property type="entry name" value="MacB_PCD"/>
    <property type="match status" value="2"/>
</dbReference>
<keyword evidence="2" id="KW-1003">Cell membrane</keyword>
<comment type="subcellular location">
    <subcellularLocation>
        <location evidence="1">Cell membrane</location>
        <topology evidence="1">Multi-pass membrane protein</topology>
    </subcellularLocation>
</comment>
<feature type="transmembrane region" description="Helical" evidence="6">
    <location>
        <begin position="293"/>
        <end position="314"/>
    </location>
</feature>
<dbReference type="Pfam" id="PF02687">
    <property type="entry name" value="FtsX"/>
    <property type="match status" value="2"/>
</dbReference>
<dbReference type="PANTHER" id="PTHR30572">
    <property type="entry name" value="MEMBRANE COMPONENT OF TRANSPORTER-RELATED"/>
    <property type="match status" value="1"/>
</dbReference>
<gene>
    <name evidence="9" type="ORF">KK078_11875</name>
</gene>
<feature type="domain" description="ABC3 transporter permease C-terminal" evidence="7">
    <location>
        <begin position="298"/>
        <end position="411"/>
    </location>
</feature>
<feature type="domain" description="ABC3 transporter permease C-terminal" evidence="7">
    <location>
        <begin position="694"/>
        <end position="801"/>
    </location>
</feature>
<reference evidence="9 10" key="1">
    <citation type="submission" date="2021-05" db="EMBL/GenBank/DDBJ databases">
        <title>A Polyphasic approach of four new species of the genus Ohtaekwangia: Ohtaekwangia histidinii sp. nov., Ohtaekwangia cretensis sp. nov., Ohtaekwangia indiensis sp. nov., Ohtaekwangia reichenbachii sp. nov. from diverse environment.</title>
        <authorList>
            <person name="Octaviana S."/>
        </authorList>
    </citation>
    <scope>NUCLEOTIDE SEQUENCE [LARGE SCALE GENOMIC DNA]</scope>
    <source>
        <strain evidence="9 10">PWU37</strain>
    </source>
</reference>
<feature type="domain" description="MacB-like periplasmic core" evidence="8">
    <location>
        <begin position="471"/>
        <end position="645"/>
    </location>
</feature>
<feature type="transmembrane region" description="Helical" evidence="6">
    <location>
        <begin position="746"/>
        <end position="763"/>
    </location>
</feature>
<feature type="domain" description="MacB-like periplasmic core" evidence="8">
    <location>
        <begin position="20"/>
        <end position="245"/>
    </location>
</feature>
<organism evidence="9 10">
    <name type="scientific">Dawidia soli</name>
    <dbReference type="NCBI Taxonomy" id="2782352"/>
    <lineage>
        <taxon>Bacteria</taxon>
        <taxon>Pseudomonadati</taxon>
        <taxon>Bacteroidota</taxon>
        <taxon>Cytophagia</taxon>
        <taxon>Cytophagales</taxon>
        <taxon>Chryseotaleaceae</taxon>
        <taxon>Dawidia</taxon>
    </lineage>
</organism>
<protein>
    <submittedName>
        <fullName evidence="9">ABC transporter permease</fullName>
    </submittedName>
</protein>
<evidence type="ECO:0000313" key="9">
    <source>
        <dbReference type="EMBL" id="MBT1687260.1"/>
    </source>
</evidence>
<dbReference type="AlphaFoldDB" id="A0AAP2GIB8"/>
<accession>A0AAP2GIB8</accession>
<evidence type="ECO:0000259" key="7">
    <source>
        <dbReference type="Pfam" id="PF02687"/>
    </source>
</evidence>
<dbReference type="PANTHER" id="PTHR30572:SF18">
    <property type="entry name" value="ABC-TYPE MACROLIDE FAMILY EXPORT SYSTEM PERMEASE COMPONENT 2"/>
    <property type="match status" value="1"/>
</dbReference>
<dbReference type="InterPro" id="IPR025857">
    <property type="entry name" value="MacB_PCD"/>
</dbReference>
<dbReference type="GO" id="GO:0022857">
    <property type="term" value="F:transmembrane transporter activity"/>
    <property type="evidence" value="ECO:0007669"/>
    <property type="project" value="TreeGrafter"/>
</dbReference>
<keyword evidence="5 6" id="KW-0472">Membrane</keyword>
<sequence>MFKNYFKIAWRNLVHNKSFSSINIVGLSIGMTCCLIIFQYVAFESGFDQFHQKKENLYRVVQTYVRNGEVMGTGAYTAQALTPALKEGVPEIANVTRVHSENAIVVNAAAPDKVFEEDKALYVDAAFLQMFSFPLVSGSAERALAPGTVLLSETAAKKYFGESPAIGQSLEVTGNIEKTFTVSGVFRDVPANSHLQFDMLLPVDDLLKGEDYANEPEGGWSWNNFTTYIELHPGADHTVVNHKMTDVYMKYRGDFLRQQGASAAFRGQPLSDIHLNSDINGTDNIVAGSYKTVYFFLVIGLITLVIALVNYINLATARALNRSREVGVRKAVGAKRQQLVIQFLYESAFTNVCALVIALALTSMLLPVVNSIAETQLAVDQWLEPRFLLALGSTLLAGTLLAGLYPAFVLSSFRPATALKGKSSSLSAHFWLRKGLVIVQFAACIVLIAGTAIVYNQLDFMRSLDLGLNLEQVMAVQAPRVLPANADRGSAMQTFLTELRQMPGVQQAAMSSSLPGSGFNWNGASIRKATDDPSDALRGVATYIDSAFAPLYGLRLVAGKDFGHVTAQEDGEGSPWLVIVNETAAKNLGYSFPAAAVNELLDIGGNEARIIGVYKDFSWSSAHQAQQNIVFGRTLAGSQVSVRLATKDLAGVMGRIQSAYTAMFPGNLFRYNFVDETFDLQYRNDQRFASLFSIFAGMAIFIACLGLFGLVAFTAQQRTKEIGMRKVLGASVAGIVALLSKDFLKLVVVGFVLAVPVTIYVMNQWLTNFAYRTEIGVGIFMLSGALAMLIALVTVSWQSFKAAVANPVKSLRSE</sequence>
<evidence type="ECO:0000256" key="3">
    <source>
        <dbReference type="ARBA" id="ARBA00022692"/>
    </source>
</evidence>
<dbReference type="InterPro" id="IPR003838">
    <property type="entry name" value="ABC3_permease_C"/>
</dbReference>
<keyword evidence="4 6" id="KW-1133">Transmembrane helix</keyword>
<comment type="caution">
    <text evidence="9">The sequence shown here is derived from an EMBL/GenBank/DDBJ whole genome shotgun (WGS) entry which is preliminary data.</text>
</comment>
<evidence type="ECO:0000256" key="4">
    <source>
        <dbReference type="ARBA" id="ARBA00022989"/>
    </source>
</evidence>
<keyword evidence="3 6" id="KW-0812">Transmembrane</keyword>
<evidence type="ECO:0000259" key="8">
    <source>
        <dbReference type="Pfam" id="PF12704"/>
    </source>
</evidence>
<feature type="transmembrane region" description="Helical" evidence="6">
    <location>
        <begin position="387"/>
        <end position="410"/>
    </location>
</feature>